<sequence length="50" mass="5744">MDWARQRDHNDPPRARSALVGYCSQGKVHQGRKVHSHQPNFKGAQSDLFE</sequence>
<feature type="region of interest" description="Disordered" evidence="1">
    <location>
        <begin position="26"/>
        <end position="50"/>
    </location>
</feature>
<name>A0AAV1SCJ7_9ROSI</name>
<evidence type="ECO:0000256" key="1">
    <source>
        <dbReference type="SAM" id="MobiDB-lite"/>
    </source>
</evidence>
<protein>
    <submittedName>
        <fullName evidence="2">Uncharacterized protein</fullName>
    </submittedName>
</protein>
<reference evidence="2 3" key="1">
    <citation type="submission" date="2024-01" db="EMBL/GenBank/DDBJ databases">
        <authorList>
            <person name="Waweru B."/>
        </authorList>
    </citation>
    <scope>NUCLEOTIDE SEQUENCE [LARGE SCALE GENOMIC DNA]</scope>
</reference>
<dbReference type="AlphaFoldDB" id="A0AAV1SCJ7"/>
<dbReference type="Proteomes" id="UP001314170">
    <property type="component" value="Unassembled WGS sequence"/>
</dbReference>
<dbReference type="EMBL" id="CAWUPB010001173">
    <property type="protein sequence ID" value="CAK7347872.1"/>
    <property type="molecule type" value="Genomic_DNA"/>
</dbReference>
<accession>A0AAV1SCJ7</accession>
<organism evidence="2 3">
    <name type="scientific">Dovyalis caffra</name>
    <dbReference type="NCBI Taxonomy" id="77055"/>
    <lineage>
        <taxon>Eukaryota</taxon>
        <taxon>Viridiplantae</taxon>
        <taxon>Streptophyta</taxon>
        <taxon>Embryophyta</taxon>
        <taxon>Tracheophyta</taxon>
        <taxon>Spermatophyta</taxon>
        <taxon>Magnoliopsida</taxon>
        <taxon>eudicotyledons</taxon>
        <taxon>Gunneridae</taxon>
        <taxon>Pentapetalae</taxon>
        <taxon>rosids</taxon>
        <taxon>fabids</taxon>
        <taxon>Malpighiales</taxon>
        <taxon>Salicaceae</taxon>
        <taxon>Flacourtieae</taxon>
        <taxon>Dovyalis</taxon>
    </lineage>
</organism>
<evidence type="ECO:0000313" key="2">
    <source>
        <dbReference type="EMBL" id="CAK7347872.1"/>
    </source>
</evidence>
<proteinExistence type="predicted"/>
<comment type="caution">
    <text evidence="2">The sequence shown here is derived from an EMBL/GenBank/DDBJ whole genome shotgun (WGS) entry which is preliminary data.</text>
</comment>
<evidence type="ECO:0000313" key="3">
    <source>
        <dbReference type="Proteomes" id="UP001314170"/>
    </source>
</evidence>
<gene>
    <name evidence="2" type="ORF">DCAF_LOCUS20561</name>
</gene>
<keyword evidence="3" id="KW-1185">Reference proteome</keyword>